<evidence type="ECO:0000256" key="1">
    <source>
        <dbReference type="ARBA" id="ARBA00022574"/>
    </source>
</evidence>
<organism evidence="4 5">
    <name type="scientific">Chloropicon primus</name>
    <dbReference type="NCBI Taxonomy" id="1764295"/>
    <lineage>
        <taxon>Eukaryota</taxon>
        <taxon>Viridiplantae</taxon>
        <taxon>Chlorophyta</taxon>
        <taxon>Chloropicophyceae</taxon>
        <taxon>Chloropicales</taxon>
        <taxon>Chloropicaceae</taxon>
        <taxon>Chloropicon</taxon>
    </lineage>
</organism>
<name>A0A5B8MFC2_9CHLO</name>
<proteinExistence type="predicted"/>
<dbReference type="PANTHER" id="PTHR22847">
    <property type="entry name" value="WD40 REPEAT PROTEIN"/>
    <property type="match status" value="1"/>
</dbReference>
<dbReference type="GO" id="GO:1990234">
    <property type="term" value="C:transferase complex"/>
    <property type="evidence" value="ECO:0007669"/>
    <property type="project" value="UniProtKB-ARBA"/>
</dbReference>
<dbReference type="Gene3D" id="2.130.10.10">
    <property type="entry name" value="YVTN repeat-like/Quinoprotein amine dehydrogenase"/>
    <property type="match status" value="1"/>
</dbReference>
<accession>A0A5B8MFC2</accession>
<dbReference type="Pfam" id="PF00400">
    <property type="entry name" value="WD40"/>
    <property type="match status" value="4"/>
</dbReference>
<dbReference type="OrthoDB" id="674604at2759"/>
<feature type="repeat" description="WD" evidence="3">
    <location>
        <begin position="118"/>
        <end position="157"/>
    </location>
</feature>
<reference evidence="4 5" key="1">
    <citation type="submission" date="2018-07" db="EMBL/GenBank/DDBJ databases">
        <title>The complete nuclear genome of the prasinophyte Chloropicon primus (CCMP1205).</title>
        <authorList>
            <person name="Pombert J.-F."/>
            <person name="Otis C."/>
            <person name="Turmel M."/>
            <person name="Lemieux C."/>
        </authorList>
    </citation>
    <scope>NUCLEOTIDE SEQUENCE [LARGE SCALE GENOMIC DNA]</scope>
    <source>
        <strain evidence="4 5">CCMP1205</strain>
    </source>
</reference>
<keyword evidence="5" id="KW-1185">Reference proteome</keyword>
<dbReference type="InterPro" id="IPR015943">
    <property type="entry name" value="WD40/YVTN_repeat-like_dom_sf"/>
</dbReference>
<gene>
    <name evidence="4" type="ORF">A3770_01p04980</name>
</gene>
<feature type="repeat" description="WD" evidence="3">
    <location>
        <begin position="158"/>
        <end position="198"/>
    </location>
</feature>
<dbReference type="PANTHER" id="PTHR22847:SF637">
    <property type="entry name" value="WD REPEAT DOMAIN 5B"/>
    <property type="match status" value="1"/>
</dbReference>
<dbReference type="SMART" id="SM00320">
    <property type="entry name" value="WD40"/>
    <property type="match status" value="6"/>
</dbReference>
<dbReference type="PRINTS" id="PR00320">
    <property type="entry name" value="GPROTEINBRPT"/>
</dbReference>
<keyword evidence="1 3" id="KW-0853">WD repeat</keyword>
<dbReference type="AlphaFoldDB" id="A0A5B8MFC2"/>
<dbReference type="STRING" id="1764295.A0A5B8MFC2"/>
<dbReference type="PROSITE" id="PS00678">
    <property type="entry name" value="WD_REPEATS_1"/>
    <property type="match status" value="1"/>
</dbReference>
<keyword evidence="2" id="KW-0677">Repeat</keyword>
<evidence type="ECO:0000256" key="3">
    <source>
        <dbReference type="PROSITE-ProRule" id="PRU00221"/>
    </source>
</evidence>
<evidence type="ECO:0000256" key="2">
    <source>
        <dbReference type="ARBA" id="ARBA00022737"/>
    </source>
</evidence>
<protein>
    <submittedName>
        <fullName evidence="4">WD40 repeat domain-containing protein</fullName>
    </submittedName>
</protein>
<evidence type="ECO:0000313" key="4">
    <source>
        <dbReference type="EMBL" id="QDZ17980.1"/>
    </source>
</evidence>
<sequence length="322" mass="32935">MTTTSVAYSSDKSAFLTAATDGKVLLWKAGKLERVVSEDSSPVWTTAVVGSALVSGSEDGILTVVDLDSSGTKKVISGHLAAVSKVAAYGATKFVSASRDAKAAVWSLGGGDKPELELSGHAQGLTDVVVVGDKAATASLDGSVKVWDLKTGKCLGTLQGHGLQVTSLAALSGATIASGSADRSIRIWSLETLECLKAIEGAHATSVTGVHRVLDNHVVSTGWDATVKLWDPATGKLKGTMGPPKDRTTKDKDNGVCASGVASDSKVVACYFGGKVVVWDCKACRTVSEKDVKGFASSVGVDAEGKTAILGLSSGECQSMDV</sequence>
<dbReference type="InterPro" id="IPR020472">
    <property type="entry name" value="WD40_PAC1"/>
</dbReference>
<evidence type="ECO:0000313" key="5">
    <source>
        <dbReference type="Proteomes" id="UP000316726"/>
    </source>
</evidence>
<dbReference type="InterPro" id="IPR019775">
    <property type="entry name" value="WD40_repeat_CS"/>
</dbReference>
<dbReference type="SUPFAM" id="SSF50978">
    <property type="entry name" value="WD40 repeat-like"/>
    <property type="match status" value="1"/>
</dbReference>
<dbReference type="PROSITE" id="PS50294">
    <property type="entry name" value="WD_REPEATS_REGION"/>
    <property type="match status" value="2"/>
</dbReference>
<dbReference type="InterPro" id="IPR001680">
    <property type="entry name" value="WD40_rpt"/>
</dbReference>
<dbReference type="InterPro" id="IPR036322">
    <property type="entry name" value="WD40_repeat_dom_sf"/>
</dbReference>
<dbReference type="PROSITE" id="PS50082">
    <property type="entry name" value="WD_REPEATS_2"/>
    <property type="match status" value="3"/>
</dbReference>
<dbReference type="EMBL" id="CP031034">
    <property type="protein sequence ID" value="QDZ17980.1"/>
    <property type="molecule type" value="Genomic_DNA"/>
</dbReference>
<feature type="repeat" description="WD" evidence="3">
    <location>
        <begin position="1"/>
        <end position="37"/>
    </location>
</feature>
<dbReference type="Proteomes" id="UP000316726">
    <property type="component" value="Chromosome 1"/>
</dbReference>